<dbReference type="Proteomes" id="UP000176645">
    <property type="component" value="Unassembled WGS sequence"/>
</dbReference>
<proteinExistence type="predicted"/>
<evidence type="ECO:0008006" key="3">
    <source>
        <dbReference type="Google" id="ProtNLM"/>
    </source>
</evidence>
<protein>
    <recommendedName>
        <fullName evidence="3">Phosphoglycerate mutase</fullName>
    </recommendedName>
</protein>
<accession>A0A1G1WFZ2</accession>
<dbReference type="EMBL" id="MHCU01000065">
    <property type="protein sequence ID" value="OGY26639.1"/>
    <property type="molecule type" value="Genomic_DNA"/>
</dbReference>
<dbReference type="InterPro" id="IPR013078">
    <property type="entry name" value="His_Pase_superF_clade-1"/>
</dbReference>
<evidence type="ECO:0000313" key="1">
    <source>
        <dbReference type="EMBL" id="OGY26639.1"/>
    </source>
</evidence>
<reference evidence="1 2" key="1">
    <citation type="journal article" date="2016" name="Nat. Commun.">
        <title>Thousands of microbial genomes shed light on interconnected biogeochemical processes in an aquifer system.</title>
        <authorList>
            <person name="Anantharaman K."/>
            <person name="Brown C.T."/>
            <person name="Hug L.A."/>
            <person name="Sharon I."/>
            <person name="Castelle C.J."/>
            <person name="Probst A.J."/>
            <person name="Thomas B.C."/>
            <person name="Singh A."/>
            <person name="Wilkins M.J."/>
            <person name="Karaoz U."/>
            <person name="Brodie E.L."/>
            <person name="Williams K.H."/>
            <person name="Hubbard S.S."/>
            <person name="Banfield J.F."/>
        </authorList>
    </citation>
    <scope>NUCLEOTIDE SEQUENCE [LARGE SCALE GENOMIC DNA]</scope>
</reference>
<evidence type="ECO:0000313" key="2">
    <source>
        <dbReference type="Proteomes" id="UP000176645"/>
    </source>
</evidence>
<dbReference type="AlphaFoldDB" id="A0A1G1WFZ2"/>
<dbReference type="Gene3D" id="3.40.50.1240">
    <property type="entry name" value="Phosphoglycerate mutase-like"/>
    <property type="match status" value="1"/>
</dbReference>
<dbReference type="CDD" id="cd07067">
    <property type="entry name" value="HP_PGM_like"/>
    <property type="match status" value="1"/>
</dbReference>
<name>A0A1G1WFZ2_9BACT</name>
<gene>
    <name evidence="1" type="ORF">A2Z42_01930</name>
</gene>
<dbReference type="InterPro" id="IPR029033">
    <property type="entry name" value="His_PPase_superfam"/>
</dbReference>
<dbReference type="GO" id="GO:0005737">
    <property type="term" value="C:cytoplasm"/>
    <property type="evidence" value="ECO:0007669"/>
    <property type="project" value="TreeGrafter"/>
</dbReference>
<comment type="caution">
    <text evidence="1">The sequence shown here is derived from an EMBL/GenBank/DDBJ whole genome shotgun (WGS) entry which is preliminary data.</text>
</comment>
<dbReference type="GO" id="GO:0016791">
    <property type="term" value="F:phosphatase activity"/>
    <property type="evidence" value="ECO:0007669"/>
    <property type="project" value="TreeGrafter"/>
</dbReference>
<sequence length="169" mass="19484">MDEGGKERAKKTGESFKNKPVNYIYTSPLERAYETANIIGKYLPKAKISHVYELTEIDSIHWQAYKLEELFANNYYEAFLNDSSTKEVPENLDELAKRLNGFTKKLCEKHKGQEIICVSHLYPIVVLRLYLEGKPLTMAKNYEVSSASVTTFEFDENCKLIHTDYTIPS</sequence>
<dbReference type="Pfam" id="PF00300">
    <property type="entry name" value="His_Phos_1"/>
    <property type="match status" value="1"/>
</dbReference>
<dbReference type="SUPFAM" id="SSF53254">
    <property type="entry name" value="Phosphoglycerate mutase-like"/>
    <property type="match status" value="1"/>
</dbReference>
<dbReference type="InterPro" id="IPR050275">
    <property type="entry name" value="PGM_Phosphatase"/>
</dbReference>
<dbReference type="PANTHER" id="PTHR48100:SF1">
    <property type="entry name" value="HISTIDINE PHOSPHATASE FAMILY PROTEIN-RELATED"/>
    <property type="match status" value="1"/>
</dbReference>
<dbReference type="PANTHER" id="PTHR48100">
    <property type="entry name" value="BROAD-SPECIFICITY PHOSPHATASE YOR283W-RELATED"/>
    <property type="match status" value="1"/>
</dbReference>
<organism evidence="1 2">
    <name type="scientific">Candidatus Woykebacteria bacterium RBG_19FT_COMBO_43_10</name>
    <dbReference type="NCBI Taxonomy" id="1802598"/>
    <lineage>
        <taxon>Bacteria</taxon>
        <taxon>Candidatus Woykeibacteriota</taxon>
    </lineage>
</organism>